<dbReference type="PROSITE" id="PS51257">
    <property type="entry name" value="PROKAR_LIPOPROTEIN"/>
    <property type="match status" value="1"/>
</dbReference>
<dbReference type="EMBL" id="JBHTAR010000011">
    <property type="protein sequence ID" value="MFC7201588.1"/>
    <property type="molecule type" value="Genomic_DNA"/>
</dbReference>
<evidence type="ECO:0000313" key="2">
    <source>
        <dbReference type="Proteomes" id="UP001596447"/>
    </source>
</evidence>
<organism evidence="1 2">
    <name type="scientific">Halospeciosus flavus</name>
    <dbReference type="NCBI Taxonomy" id="3032283"/>
    <lineage>
        <taxon>Archaea</taxon>
        <taxon>Methanobacteriati</taxon>
        <taxon>Methanobacteriota</taxon>
        <taxon>Stenosarchaea group</taxon>
        <taxon>Halobacteria</taxon>
        <taxon>Halobacteriales</taxon>
        <taxon>Halobacteriaceae</taxon>
        <taxon>Halospeciosus</taxon>
    </lineage>
</organism>
<accession>A0ABD5Z8Q9</accession>
<sequence length="305" mass="33964">MDRRRFLTAAGAGVSTGVALAGCATNQSAGECTNPHTLTLEPTTPRYVGHANVHRLEGLGKYEEQVARRALAQGHATVSGRYNPPLDEYYPSDGAYYEIGTETDTKTVQGVEYGVRSVDDSPPDESESVVTVAELPEQDVHTLWGALDYPTTRELELAPNYDTRMQVGYRNAGRRSESRLYPKADFEYVRAGSAVFEMSFRKQREVPVSEVRYTATYVSSKLAAVGERVLERHGKKIPRERLTDQQQQIVATASDVGYRECGDPNVSGSFEELLFEKLWGGNGHVRYVRLGGTWYRVYADYPMVS</sequence>
<gene>
    <name evidence="1" type="ORF">ACFQJ9_19615</name>
</gene>
<reference evidence="1 2" key="1">
    <citation type="journal article" date="2019" name="Int. J. Syst. Evol. Microbiol.">
        <title>The Global Catalogue of Microorganisms (GCM) 10K type strain sequencing project: providing services to taxonomists for standard genome sequencing and annotation.</title>
        <authorList>
            <consortium name="The Broad Institute Genomics Platform"/>
            <consortium name="The Broad Institute Genome Sequencing Center for Infectious Disease"/>
            <person name="Wu L."/>
            <person name="Ma J."/>
        </authorList>
    </citation>
    <scope>NUCLEOTIDE SEQUENCE [LARGE SCALE GENOMIC DNA]</scope>
    <source>
        <strain evidence="1 2">XZGYJ-43</strain>
    </source>
</reference>
<dbReference type="RefSeq" id="WP_279528330.1">
    <property type="nucleotide sequence ID" value="NZ_CP122312.1"/>
</dbReference>
<keyword evidence="2" id="KW-1185">Reference proteome</keyword>
<proteinExistence type="predicted"/>
<dbReference type="AlphaFoldDB" id="A0ABD5Z8Q9"/>
<comment type="caution">
    <text evidence="1">The sequence shown here is derived from an EMBL/GenBank/DDBJ whole genome shotgun (WGS) entry which is preliminary data.</text>
</comment>
<dbReference type="Proteomes" id="UP001596447">
    <property type="component" value="Unassembled WGS sequence"/>
</dbReference>
<protein>
    <recommendedName>
        <fullName evidence="3">Tat (Twin-arginine translocation) pathway signal sequence</fullName>
    </recommendedName>
</protein>
<evidence type="ECO:0000313" key="1">
    <source>
        <dbReference type="EMBL" id="MFC7201588.1"/>
    </source>
</evidence>
<evidence type="ECO:0008006" key="3">
    <source>
        <dbReference type="Google" id="ProtNLM"/>
    </source>
</evidence>
<name>A0ABD5Z8Q9_9EURY</name>